<sequence>MYIGGLAAHALGEFGDFYLYWKSAALYRFDRDNPARYRMVVLIRKK</sequence>
<evidence type="ECO:0000313" key="2">
    <source>
        <dbReference type="Proteomes" id="UP000044377"/>
    </source>
</evidence>
<reference evidence="2" key="1">
    <citation type="submission" date="2015-01" db="EMBL/GenBank/DDBJ databases">
        <authorList>
            <person name="Paterson Steve"/>
        </authorList>
    </citation>
    <scope>NUCLEOTIDE SEQUENCE [LARGE SCALE GENOMIC DNA]</scope>
    <source>
        <strain evidence="2">OBR1</strain>
    </source>
</reference>
<dbReference type="EMBL" id="CGIG01000001">
    <property type="protein sequence ID" value="CPR17621.1"/>
    <property type="molecule type" value="Genomic_DNA"/>
</dbReference>
<evidence type="ECO:0000313" key="1">
    <source>
        <dbReference type="EMBL" id="CPR17621.1"/>
    </source>
</evidence>
<dbReference type="Proteomes" id="UP000044377">
    <property type="component" value="Unassembled WGS sequence"/>
</dbReference>
<proteinExistence type="predicted"/>
<organism evidence="1 2">
    <name type="scientific">Brenneria goodwinii</name>
    <dbReference type="NCBI Taxonomy" id="1109412"/>
    <lineage>
        <taxon>Bacteria</taxon>
        <taxon>Pseudomonadati</taxon>
        <taxon>Pseudomonadota</taxon>
        <taxon>Gammaproteobacteria</taxon>
        <taxon>Enterobacterales</taxon>
        <taxon>Pectobacteriaceae</taxon>
        <taxon>Brenneria</taxon>
    </lineage>
</organism>
<gene>
    <name evidence="1" type="ORF">BN1221_02748</name>
</gene>
<protein>
    <submittedName>
        <fullName evidence="1">Uncharacterized protein</fullName>
    </submittedName>
</protein>
<keyword evidence="2" id="KW-1185">Reference proteome</keyword>
<name>A0A0G4JWG0_9GAMM</name>
<accession>A0A0G4JWG0</accession>
<dbReference type="STRING" id="1109412.BN1221_02748"/>
<dbReference type="AlphaFoldDB" id="A0A0G4JWG0"/>